<evidence type="ECO:0000256" key="5">
    <source>
        <dbReference type="ARBA" id="ARBA00023136"/>
    </source>
</evidence>
<dbReference type="NCBIfam" id="TIGR02532">
    <property type="entry name" value="IV_pilin_GFxxxE"/>
    <property type="match status" value="1"/>
</dbReference>
<dbReference type="EMBL" id="LCNU01000013">
    <property type="protein sequence ID" value="KKU64074.1"/>
    <property type="molecule type" value="Genomic_DNA"/>
</dbReference>
<sequence>MTARQTLKRLQGFTLIEILLVVAMISILAVAVFVALNPAKRIIDSKNARRQNDVDSILSAVHQFIVDNKGAYPSNMPAAGTEVQLGTDAAGCAIATGGCGVVTAACTDLMTGGTNLAKYLKTMPVDPTAGTTFDAGATGYSLLLDTNGIVTVRSCGSETPTGETTVEISAAR</sequence>
<dbReference type="GO" id="GO:0015628">
    <property type="term" value="P:protein secretion by the type II secretion system"/>
    <property type="evidence" value="ECO:0007669"/>
    <property type="project" value="InterPro"/>
</dbReference>
<keyword evidence="3 6" id="KW-0812">Transmembrane</keyword>
<keyword evidence="5 6" id="KW-0472">Membrane</keyword>
<comment type="caution">
    <text evidence="7">The sequence shown here is derived from an EMBL/GenBank/DDBJ whole genome shotgun (WGS) entry which is preliminary data.</text>
</comment>
<dbReference type="STRING" id="1618364.UX86_C0013G0001"/>
<gene>
    <name evidence="7" type="ORF">UX86_C0013G0001</name>
</gene>
<name>A0A0G1S3K7_9BACT</name>
<evidence type="ECO:0000256" key="6">
    <source>
        <dbReference type="SAM" id="Phobius"/>
    </source>
</evidence>
<evidence type="ECO:0000256" key="4">
    <source>
        <dbReference type="ARBA" id="ARBA00022989"/>
    </source>
</evidence>
<dbReference type="SUPFAM" id="SSF54523">
    <property type="entry name" value="Pili subunits"/>
    <property type="match status" value="1"/>
</dbReference>
<evidence type="ECO:0000256" key="1">
    <source>
        <dbReference type="ARBA" id="ARBA00004167"/>
    </source>
</evidence>
<evidence type="ECO:0000256" key="3">
    <source>
        <dbReference type="ARBA" id="ARBA00022692"/>
    </source>
</evidence>
<dbReference type="PRINTS" id="PR00885">
    <property type="entry name" value="BCTERIALGSPH"/>
</dbReference>
<evidence type="ECO:0000313" key="7">
    <source>
        <dbReference type="EMBL" id="KKU64074.1"/>
    </source>
</evidence>
<dbReference type="InterPro" id="IPR002416">
    <property type="entry name" value="T2SS_protein-GspH"/>
</dbReference>
<reference evidence="7 8" key="1">
    <citation type="journal article" date="2015" name="Nature">
        <title>rRNA introns, odd ribosomes, and small enigmatic genomes across a large radiation of phyla.</title>
        <authorList>
            <person name="Brown C.T."/>
            <person name="Hug L.A."/>
            <person name="Thomas B.C."/>
            <person name="Sharon I."/>
            <person name="Castelle C.J."/>
            <person name="Singh A."/>
            <person name="Wilkins M.J."/>
            <person name="Williams K.H."/>
            <person name="Banfield J.F."/>
        </authorList>
    </citation>
    <scope>NUCLEOTIDE SEQUENCE [LARGE SCALE GENOMIC DNA]</scope>
</reference>
<keyword evidence="4 6" id="KW-1133">Transmembrane helix</keyword>
<dbReference type="PROSITE" id="PS00409">
    <property type="entry name" value="PROKAR_NTER_METHYL"/>
    <property type="match status" value="1"/>
</dbReference>
<dbReference type="Pfam" id="PF07963">
    <property type="entry name" value="N_methyl"/>
    <property type="match status" value="1"/>
</dbReference>
<protein>
    <submittedName>
        <fullName evidence="7">Uncharacterized protein</fullName>
    </submittedName>
</protein>
<dbReference type="Proteomes" id="UP000034502">
    <property type="component" value="Unassembled WGS sequence"/>
</dbReference>
<organism evidence="7 8">
    <name type="scientific">Candidatus Amesbacteria bacterium GW2011_GWC1_47_15</name>
    <dbReference type="NCBI Taxonomy" id="1618364"/>
    <lineage>
        <taxon>Bacteria</taxon>
        <taxon>Candidatus Amesiibacteriota</taxon>
    </lineage>
</organism>
<dbReference type="Gene3D" id="3.30.700.10">
    <property type="entry name" value="Glycoprotein, Type 4 Pilin"/>
    <property type="match status" value="1"/>
</dbReference>
<dbReference type="InterPro" id="IPR045584">
    <property type="entry name" value="Pilin-like"/>
</dbReference>
<dbReference type="AlphaFoldDB" id="A0A0G1S3K7"/>
<accession>A0A0G1S3K7</accession>
<comment type="subcellular location">
    <subcellularLocation>
        <location evidence="1">Membrane</location>
        <topology evidence="1">Single-pass membrane protein</topology>
    </subcellularLocation>
</comment>
<dbReference type="GO" id="GO:0016020">
    <property type="term" value="C:membrane"/>
    <property type="evidence" value="ECO:0007669"/>
    <property type="project" value="UniProtKB-SubCell"/>
</dbReference>
<evidence type="ECO:0000313" key="8">
    <source>
        <dbReference type="Proteomes" id="UP000034502"/>
    </source>
</evidence>
<keyword evidence="2" id="KW-0488">Methylation</keyword>
<feature type="transmembrane region" description="Helical" evidence="6">
    <location>
        <begin position="12"/>
        <end position="36"/>
    </location>
</feature>
<dbReference type="GO" id="GO:0015627">
    <property type="term" value="C:type II protein secretion system complex"/>
    <property type="evidence" value="ECO:0007669"/>
    <property type="project" value="InterPro"/>
</dbReference>
<dbReference type="InterPro" id="IPR012902">
    <property type="entry name" value="N_methyl_site"/>
</dbReference>
<evidence type="ECO:0000256" key="2">
    <source>
        <dbReference type="ARBA" id="ARBA00022481"/>
    </source>
</evidence>
<proteinExistence type="predicted"/>